<comment type="caution">
    <text evidence="1">The sequence shown here is derived from an EMBL/GenBank/DDBJ whole genome shotgun (WGS) entry which is preliminary data.</text>
</comment>
<proteinExistence type="predicted"/>
<dbReference type="Proteomes" id="UP000321514">
    <property type="component" value="Unassembled WGS sequence"/>
</dbReference>
<protein>
    <submittedName>
        <fullName evidence="1">Uncharacterized protein</fullName>
    </submittedName>
</protein>
<gene>
    <name evidence="1" type="ORF">MFU01_38730</name>
</gene>
<name>A0A511T3T8_MYXFU</name>
<reference evidence="1 2" key="1">
    <citation type="submission" date="2019-07" db="EMBL/GenBank/DDBJ databases">
        <title>Whole genome shotgun sequence of Myxococcus fulvus NBRC 100333.</title>
        <authorList>
            <person name="Hosoyama A."/>
            <person name="Uohara A."/>
            <person name="Ohji S."/>
            <person name="Ichikawa N."/>
        </authorList>
    </citation>
    <scope>NUCLEOTIDE SEQUENCE [LARGE SCALE GENOMIC DNA]</scope>
    <source>
        <strain evidence="1 2">NBRC 100333</strain>
    </source>
</reference>
<evidence type="ECO:0000313" key="2">
    <source>
        <dbReference type="Proteomes" id="UP000321514"/>
    </source>
</evidence>
<dbReference type="EMBL" id="BJXR01000030">
    <property type="protein sequence ID" value="GEN08836.1"/>
    <property type="molecule type" value="Genomic_DNA"/>
</dbReference>
<evidence type="ECO:0000313" key="1">
    <source>
        <dbReference type="EMBL" id="GEN08836.1"/>
    </source>
</evidence>
<sequence>MVEPEPPTELPGCIVLSWGMLVLPEVPEPPCAEVSVWGLFLSSPAKAVPEPTSASAAKIPISFFMGESPV</sequence>
<dbReference type="AlphaFoldDB" id="A0A511T3T8"/>
<accession>A0A511T3T8</accession>
<organism evidence="1 2">
    <name type="scientific">Myxococcus fulvus</name>
    <dbReference type="NCBI Taxonomy" id="33"/>
    <lineage>
        <taxon>Bacteria</taxon>
        <taxon>Pseudomonadati</taxon>
        <taxon>Myxococcota</taxon>
        <taxon>Myxococcia</taxon>
        <taxon>Myxococcales</taxon>
        <taxon>Cystobacterineae</taxon>
        <taxon>Myxococcaceae</taxon>
        <taxon>Myxococcus</taxon>
    </lineage>
</organism>